<dbReference type="RefSeq" id="WP_058280027.1">
    <property type="nucleotide sequence ID" value="NZ_CYUD01000001.1"/>
</dbReference>
<evidence type="ECO:0000313" key="2">
    <source>
        <dbReference type="Proteomes" id="UP000051260"/>
    </source>
</evidence>
<reference evidence="2" key="1">
    <citation type="submission" date="2015-09" db="EMBL/GenBank/DDBJ databases">
        <authorList>
            <person name="Rodrigo-Torres L."/>
            <person name="Arahal D.R."/>
        </authorList>
    </citation>
    <scope>NUCLEOTIDE SEQUENCE [LARGE SCALE GENOMIC DNA]</scope>
    <source>
        <strain evidence="2">CECT 5091</strain>
    </source>
</reference>
<keyword evidence="2" id="KW-1185">Reference proteome</keyword>
<dbReference type="Proteomes" id="UP000051260">
    <property type="component" value="Unassembled WGS sequence"/>
</dbReference>
<dbReference type="InterPro" id="IPR018679">
    <property type="entry name" value="DUF2161"/>
</dbReference>
<dbReference type="Pfam" id="PF09929">
    <property type="entry name" value="DUF2161"/>
    <property type="match status" value="1"/>
</dbReference>
<organism evidence="1 2">
    <name type="scientific">Ruegeria denitrificans</name>
    <dbReference type="NCBI Taxonomy" id="1715692"/>
    <lineage>
        <taxon>Bacteria</taxon>
        <taxon>Pseudomonadati</taxon>
        <taxon>Pseudomonadota</taxon>
        <taxon>Alphaproteobacteria</taxon>
        <taxon>Rhodobacterales</taxon>
        <taxon>Roseobacteraceae</taxon>
        <taxon>Ruegeria</taxon>
    </lineage>
</organism>
<dbReference type="OrthoDB" id="9795163at2"/>
<dbReference type="EMBL" id="CYUD01000001">
    <property type="protein sequence ID" value="CUJ84456.1"/>
    <property type="molecule type" value="Genomic_DNA"/>
</dbReference>
<protein>
    <recommendedName>
        <fullName evidence="3">DUF2161 domain-containing phosphodiesterase</fullName>
    </recommendedName>
</protein>
<evidence type="ECO:0008006" key="3">
    <source>
        <dbReference type="Google" id="ProtNLM"/>
    </source>
</evidence>
<gene>
    <name evidence="1" type="ORF">RUE5091_00223</name>
</gene>
<accession>A0A0P1I1F3</accession>
<sequence length="224" mass="24780">MDREQDLYPPIKALLERQGYTVKGEVGAADIVAVREGDEPVIVELKLRFSLALFHQAIMRLKVSDQVYIGVCKPKGRSARRALKDNLALCRRLGLGLITVRADGTVEVQCDPGPYAPRKSKVKTKRLLREFDRLEGDPNAGGATRHGIVTAYRQDALKCAAHLAECGATKGSEVAKATGVPEATRLMRDNHYGWFDKVEKGVYDLTSAGQDGLKHWAYSWEQSD</sequence>
<proteinExistence type="predicted"/>
<name>A0A0P1I1F3_9RHOB</name>
<dbReference type="STRING" id="1715692.RUE5091_00223"/>
<dbReference type="AlphaFoldDB" id="A0A0P1I1F3"/>
<evidence type="ECO:0000313" key="1">
    <source>
        <dbReference type="EMBL" id="CUJ84456.1"/>
    </source>
</evidence>